<evidence type="ECO:0000313" key="1">
    <source>
        <dbReference type="EMBL" id="RXK53467.1"/>
    </source>
</evidence>
<dbReference type="Proteomes" id="UP000290218">
    <property type="component" value="Unassembled WGS sequence"/>
</dbReference>
<evidence type="ECO:0000313" key="2">
    <source>
        <dbReference type="Proteomes" id="UP000290218"/>
    </source>
</evidence>
<dbReference type="AlphaFoldDB" id="A0A4Q1C4W3"/>
<proteinExistence type="predicted"/>
<dbReference type="EMBL" id="SDHX01000002">
    <property type="protein sequence ID" value="RXK53467.1"/>
    <property type="molecule type" value="Genomic_DNA"/>
</dbReference>
<accession>A0A4Q1C4W3</accession>
<dbReference type="RefSeq" id="WP_129049132.1">
    <property type="nucleotide sequence ID" value="NZ_SDHX01000002.1"/>
</dbReference>
<reference evidence="1 2" key="1">
    <citation type="submission" date="2019-01" db="EMBL/GenBank/DDBJ databases">
        <title>Lacunisphaera sp. strain TWA-58.</title>
        <authorList>
            <person name="Chen W.-M."/>
        </authorList>
    </citation>
    <scope>NUCLEOTIDE SEQUENCE [LARGE SCALE GENOMIC DNA]</scope>
    <source>
        <strain evidence="1 2">TWA-58</strain>
    </source>
</reference>
<gene>
    <name evidence="1" type="ORF">ESB00_17395</name>
</gene>
<name>A0A4Q1C4W3_9BACT</name>
<organism evidence="1 2">
    <name type="scientific">Oleiharenicola lentus</name>
    <dbReference type="NCBI Taxonomy" id="2508720"/>
    <lineage>
        <taxon>Bacteria</taxon>
        <taxon>Pseudomonadati</taxon>
        <taxon>Verrucomicrobiota</taxon>
        <taxon>Opitutia</taxon>
        <taxon>Opitutales</taxon>
        <taxon>Opitutaceae</taxon>
        <taxon>Oleiharenicola</taxon>
    </lineage>
</organism>
<keyword evidence="2" id="KW-1185">Reference proteome</keyword>
<comment type="caution">
    <text evidence="1">The sequence shown here is derived from an EMBL/GenBank/DDBJ whole genome shotgun (WGS) entry which is preliminary data.</text>
</comment>
<protein>
    <submittedName>
        <fullName evidence="1">Uncharacterized protein</fullName>
    </submittedName>
</protein>
<sequence length="72" mass="7814">MNHPNLDTAINDLIAAIRNITLGSVEGAVIEAAGRELILNWKDSNGDDPFGPIDEGAELELWANRQEKLASE</sequence>